<evidence type="ECO:0000313" key="1">
    <source>
        <dbReference type="EMBL" id="EJN85275.1"/>
    </source>
</evidence>
<comment type="caution">
    <text evidence="1">The sequence shown here is derived from an EMBL/GenBank/DDBJ whole genome shotgun (WGS) entry which is preliminary data.</text>
</comment>
<evidence type="ECO:0000313" key="2">
    <source>
        <dbReference type="Proteomes" id="UP000007814"/>
    </source>
</evidence>
<organism evidence="1 2">
    <name type="scientific">Actinomyces naeslundii (strain ATCC 12104 / DSM 43013 / CCUG 2238 / JCM 8349 / NCTC 10301 / Howell 279)</name>
    <dbReference type="NCBI Taxonomy" id="1115803"/>
    <lineage>
        <taxon>Bacteria</taxon>
        <taxon>Bacillati</taxon>
        <taxon>Actinomycetota</taxon>
        <taxon>Actinomycetes</taxon>
        <taxon>Actinomycetales</taxon>
        <taxon>Actinomycetaceae</taxon>
        <taxon>Actinomyces</taxon>
    </lineage>
</organism>
<dbReference type="AlphaFoldDB" id="J2ZRR6"/>
<dbReference type="Proteomes" id="UP000007814">
    <property type="component" value="Unassembled WGS sequence"/>
</dbReference>
<gene>
    <name evidence="1" type="ORF">HMPREF1129_1800</name>
</gene>
<sequence length="44" mass="4555">MPGPLMGTGHSCRSVRPAETDTVSCADLKTLRSATVGVDDVDAH</sequence>
<dbReference type="EMBL" id="ALJK01000077">
    <property type="protein sequence ID" value="EJN85275.1"/>
    <property type="molecule type" value="Genomic_DNA"/>
</dbReference>
<name>J2ZRR6_ACTNH</name>
<reference evidence="1 2" key="1">
    <citation type="submission" date="2012-07" db="EMBL/GenBank/DDBJ databases">
        <authorList>
            <person name="Durkin A.S."/>
            <person name="McCorrison J."/>
            <person name="Torralba M."/>
            <person name="Gillis M."/>
            <person name="Methe B."/>
            <person name="Sutton G."/>
            <person name="Nelson K.E."/>
        </authorList>
    </citation>
    <scope>NUCLEOTIDE SEQUENCE [LARGE SCALE GENOMIC DNA]</scope>
    <source>
        <strain evidence="2">ATCC 12104 / DSM 43013 / CCUG 2238 / JCM 8349 / NCTC 10301 / Howell 279</strain>
    </source>
</reference>
<protein>
    <submittedName>
        <fullName evidence="1">Uncharacterized protein</fullName>
    </submittedName>
</protein>
<proteinExistence type="predicted"/>
<accession>J2ZRR6</accession>